<accession>A0A0F9GZ58</accession>
<dbReference type="AlphaFoldDB" id="A0A0F9GZ58"/>
<sequence>MEAARQQQGGEPLTGRLRKEVRVGYVDKVLQLK</sequence>
<comment type="caution">
    <text evidence="1">The sequence shown here is derived from an EMBL/GenBank/DDBJ whole genome shotgun (WGS) entry which is preliminary data.</text>
</comment>
<reference evidence="1" key="1">
    <citation type="journal article" date="2015" name="Nature">
        <title>Complex archaea that bridge the gap between prokaryotes and eukaryotes.</title>
        <authorList>
            <person name="Spang A."/>
            <person name="Saw J.H."/>
            <person name="Jorgensen S.L."/>
            <person name="Zaremba-Niedzwiedzka K."/>
            <person name="Martijn J."/>
            <person name="Lind A.E."/>
            <person name="van Eijk R."/>
            <person name="Schleper C."/>
            <person name="Guy L."/>
            <person name="Ettema T.J."/>
        </authorList>
    </citation>
    <scope>NUCLEOTIDE SEQUENCE</scope>
</reference>
<feature type="non-terminal residue" evidence="1">
    <location>
        <position position="33"/>
    </location>
</feature>
<proteinExistence type="predicted"/>
<protein>
    <submittedName>
        <fullName evidence="1">Uncharacterized protein</fullName>
    </submittedName>
</protein>
<evidence type="ECO:0000313" key="1">
    <source>
        <dbReference type="EMBL" id="KKM04085.1"/>
    </source>
</evidence>
<dbReference type="EMBL" id="LAZR01016533">
    <property type="protein sequence ID" value="KKM04085.1"/>
    <property type="molecule type" value="Genomic_DNA"/>
</dbReference>
<name>A0A0F9GZ58_9ZZZZ</name>
<organism evidence="1">
    <name type="scientific">marine sediment metagenome</name>
    <dbReference type="NCBI Taxonomy" id="412755"/>
    <lineage>
        <taxon>unclassified sequences</taxon>
        <taxon>metagenomes</taxon>
        <taxon>ecological metagenomes</taxon>
    </lineage>
</organism>
<gene>
    <name evidence="1" type="ORF">LCGC14_1767680</name>
</gene>